<dbReference type="RefSeq" id="WP_311581480.1">
    <property type="nucleotide sequence ID" value="NZ_JAVRIF010000005.1"/>
</dbReference>
<evidence type="ECO:0000313" key="3">
    <source>
        <dbReference type="EMBL" id="MDT0604054.1"/>
    </source>
</evidence>
<evidence type="ECO:0000313" key="4">
    <source>
        <dbReference type="Proteomes" id="UP001266357"/>
    </source>
</evidence>
<feature type="signal peptide" evidence="1">
    <location>
        <begin position="1"/>
        <end position="26"/>
    </location>
</feature>
<keyword evidence="1" id="KW-0732">Signal</keyword>
<dbReference type="SUPFAM" id="SSF88874">
    <property type="entry name" value="Receptor-binding domain of short tail fibre protein gp12"/>
    <property type="match status" value="1"/>
</dbReference>
<dbReference type="Proteomes" id="UP001266357">
    <property type="component" value="Unassembled WGS sequence"/>
</dbReference>
<organism evidence="3 4">
    <name type="scientific">Thalassotalea castellviae</name>
    <dbReference type="NCBI Taxonomy" id="3075612"/>
    <lineage>
        <taxon>Bacteria</taxon>
        <taxon>Pseudomonadati</taxon>
        <taxon>Pseudomonadota</taxon>
        <taxon>Gammaproteobacteria</taxon>
        <taxon>Alteromonadales</taxon>
        <taxon>Colwelliaceae</taxon>
        <taxon>Thalassotalea</taxon>
    </lineage>
</organism>
<dbReference type="Pfam" id="PF07484">
    <property type="entry name" value="Collar"/>
    <property type="match status" value="1"/>
</dbReference>
<dbReference type="Gene3D" id="3.90.1340.10">
    <property type="entry name" value="Phage tail collar domain"/>
    <property type="match status" value="1"/>
</dbReference>
<evidence type="ECO:0000256" key="1">
    <source>
        <dbReference type="SAM" id="SignalP"/>
    </source>
</evidence>
<dbReference type="InterPro" id="IPR011083">
    <property type="entry name" value="Phage_tail_collar_dom"/>
</dbReference>
<keyword evidence="4" id="KW-1185">Reference proteome</keyword>
<feature type="domain" description="Phage tail collar" evidence="2">
    <location>
        <begin position="35"/>
        <end position="90"/>
    </location>
</feature>
<dbReference type="EMBL" id="JAVRIF010000005">
    <property type="protein sequence ID" value="MDT0604054.1"/>
    <property type="molecule type" value="Genomic_DNA"/>
</dbReference>
<gene>
    <name evidence="3" type="ORF">RM573_10670</name>
</gene>
<name>A0ABU3A1K1_9GAMM</name>
<evidence type="ECO:0000259" key="2">
    <source>
        <dbReference type="Pfam" id="PF07484"/>
    </source>
</evidence>
<protein>
    <submittedName>
        <fullName evidence="3">Tail fiber protein</fullName>
    </submittedName>
</protein>
<proteinExistence type="predicted"/>
<sequence>MKKLYKKIALPLILLPSLFFGKSALACSSFDPMLGTMCVFAGNFAPRGYALAQGQLLAISQNSALFSILGTTYGGDGRTTFGLPDTRGRSVIGAGNGPGLQNYALGQRGGAETHTLHLIQMPSHNHSATTTIENDVTVGGVADLNAVNGRSSSNVPSGAALGQSPNRQNIYSSTAPSVPMHADSIALNLTGTVNSTATTTVNNNGGNLPFSIRAPYIAINWIIALQGTFPSRS</sequence>
<dbReference type="InterPro" id="IPR037053">
    <property type="entry name" value="Phage_tail_collar_dom_sf"/>
</dbReference>
<reference evidence="3 4" key="1">
    <citation type="submission" date="2023-09" db="EMBL/GenBank/DDBJ databases">
        <authorList>
            <person name="Rey-Velasco X."/>
        </authorList>
    </citation>
    <scope>NUCLEOTIDE SEQUENCE [LARGE SCALE GENOMIC DNA]</scope>
    <source>
        <strain evidence="3 4">W431</strain>
    </source>
</reference>
<comment type="caution">
    <text evidence="3">The sequence shown here is derived from an EMBL/GenBank/DDBJ whole genome shotgun (WGS) entry which is preliminary data.</text>
</comment>
<accession>A0ABU3A1K1</accession>
<feature type="chain" id="PRO_5046629102" evidence="1">
    <location>
        <begin position="27"/>
        <end position="233"/>
    </location>
</feature>